<feature type="domain" description="C2H2-type" evidence="2">
    <location>
        <begin position="193"/>
        <end position="216"/>
    </location>
</feature>
<protein>
    <submittedName>
        <fullName evidence="3">Zinc finger protein 511</fullName>
    </submittedName>
</protein>
<evidence type="ECO:0000313" key="4">
    <source>
        <dbReference type="Proteomes" id="UP000597762"/>
    </source>
</evidence>
<evidence type="ECO:0000259" key="2">
    <source>
        <dbReference type="PROSITE" id="PS00028"/>
    </source>
</evidence>
<keyword evidence="4" id="KW-1185">Reference proteome</keyword>
<dbReference type="AlphaFoldDB" id="A0A812D3K1"/>
<sequence length="399" mass="45650">MSVGSCLIVSGHPVMMVSLSWLSKGSTVVQFLSCSMRSVEKRTVSTQTSSSIGSKLPGDDADCSPVAYFATCVACVVLGRAVFFAKTVAASTIFANMSVFSITPFLLVCTTVYCSYLCSPFIFTEERRKKIRNISAGFYFVKKWNFHLTIVSHTKAAALYLFEEGDIYCNLLSKQIPLESRDKFISKIPEFTCGLAGCKKLFNNLLSYECHYNSLHRNLCATCCRVFPSSYLLGLHIQEWHDAMFEVMCDKKPMYCCLLESCGQKFQKSQERKEHMINEHKYPANFRFDKQKKLKKSVISDDTRDINRSFSSKNNKKTQFSYKVPKTICFGQAAVRSFYSHHEQRHCQQRFKMELDTDTTTDIEQLPLTLTSGIHTLCYFRLPRTLIFQHSKQIYPQKP</sequence>
<dbReference type="Proteomes" id="UP000597762">
    <property type="component" value="Unassembled WGS sequence"/>
</dbReference>
<keyword evidence="1" id="KW-1133">Transmembrane helix</keyword>
<keyword evidence="1" id="KW-0472">Membrane</keyword>
<keyword evidence="1" id="KW-0812">Transmembrane</keyword>
<evidence type="ECO:0000313" key="3">
    <source>
        <dbReference type="EMBL" id="CAE1291480.1"/>
    </source>
</evidence>
<dbReference type="PANTHER" id="PTHR21354:SF0">
    <property type="entry name" value="ZINC FINGER PROTEIN 511"/>
    <property type="match status" value="1"/>
</dbReference>
<dbReference type="OrthoDB" id="18440at2759"/>
<accession>A0A812D3K1</accession>
<dbReference type="EMBL" id="CAHIKZ030002739">
    <property type="protein sequence ID" value="CAE1291480.1"/>
    <property type="molecule type" value="Genomic_DNA"/>
</dbReference>
<feature type="transmembrane region" description="Helical" evidence="1">
    <location>
        <begin position="97"/>
        <end position="123"/>
    </location>
</feature>
<dbReference type="PROSITE" id="PS00028">
    <property type="entry name" value="ZINC_FINGER_C2H2_1"/>
    <property type="match status" value="2"/>
</dbReference>
<proteinExistence type="predicted"/>
<feature type="transmembrane region" description="Helical" evidence="1">
    <location>
        <begin position="66"/>
        <end position="85"/>
    </location>
</feature>
<name>A0A812D3K1_ACAPH</name>
<organism evidence="3 4">
    <name type="scientific">Acanthosepion pharaonis</name>
    <name type="common">Pharaoh cuttlefish</name>
    <name type="synonym">Sepia pharaonis</name>
    <dbReference type="NCBI Taxonomy" id="158019"/>
    <lineage>
        <taxon>Eukaryota</taxon>
        <taxon>Metazoa</taxon>
        <taxon>Spiralia</taxon>
        <taxon>Lophotrochozoa</taxon>
        <taxon>Mollusca</taxon>
        <taxon>Cephalopoda</taxon>
        <taxon>Coleoidea</taxon>
        <taxon>Decapodiformes</taxon>
        <taxon>Sepiida</taxon>
        <taxon>Sepiina</taxon>
        <taxon>Sepiidae</taxon>
        <taxon>Acanthosepion</taxon>
    </lineage>
</organism>
<dbReference type="PANTHER" id="PTHR21354">
    <property type="entry name" value="ZINC FINGER PROTEIN 511"/>
    <property type="match status" value="1"/>
</dbReference>
<evidence type="ECO:0000256" key="1">
    <source>
        <dbReference type="SAM" id="Phobius"/>
    </source>
</evidence>
<comment type="caution">
    <text evidence="3">The sequence shown here is derived from an EMBL/GenBank/DDBJ whole genome shotgun (WGS) entry which is preliminary data.</text>
</comment>
<dbReference type="InterPro" id="IPR039258">
    <property type="entry name" value="ZNF511"/>
</dbReference>
<dbReference type="SMART" id="SM00355">
    <property type="entry name" value="ZnF_C2H2"/>
    <property type="match status" value="3"/>
</dbReference>
<feature type="domain" description="C2H2-type" evidence="2">
    <location>
        <begin position="257"/>
        <end position="280"/>
    </location>
</feature>
<dbReference type="InterPro" id="IPR013087">
    <property type="entry name" value="Znf_C2H2_type"/>
</dbReference>
<reference evidence="3" key="1">
    <citation type="submission" date="2021-01" db="EMBL/GenBank/DDBJ databases">
        <authorList>
            <person name="Li R."/>
            <person name="Bekaert M."/>
        </authorList>
    </citation>
    <scope>NUCLEOTIDE SEQUENCE</scope>
    <source>
        <strain evidence="3">Farmed</strain>
    </source>
</reference>
<gene>
    <name evidence="3" type="ORF">SPHA_48764</name>
</gene>